<feature type="non-terminal residue" evidence="2">
    <location>
        <position position="226"/>
    </location>
</feature>
<keyword evidence="1" id="KW-0812">Transmembrane</keyword>
<keyword evidence="1" id="KW-0472">Membrane</keyword>
<feature type="transmembrane region" description="Helical" evidence="1">
    <location>
        <begin position="126"/>
        <end position="145"/>
    </location>
</feature>
<dbReference type="Gene3D" id="1.20.1250.20">
    <property type="entry name" value="MFS general substrate transporter like domains"/>
    <property type="match status" value="1"/>
</dbReference>
<dbReference type="PANTHER" id="PTHR23520">
    <property type="entry name" value="TRANSPORTER, PUTATIVE (AFU_ORTHOLOGUE AFUA_3G04000)-RELATED"/>
    <property type="match status" value="1"/>
</dbReference>
<dbReference type="AlphaFoldDB" id="X0Y621"/>
<dbReference type="SUPFAM" id="SSF103473">
    <property type="entry name" value="MFS general substrate transporter"/>
    <property type="match status" value="1"/>
</dbReference>
<organism evidence="2">
    <name type="scientific">marine sediment metagenome</name>
    <dbReference type="NCBI Taxonomy" id="412755"/>
    <lineage>
        <taxon>unclassified sequences</taxon>
        <taxon>metagenomes</taxon>
        <taxon>ecological metagenomes</taxon>
    </lineage>
</organism>
<feature type="transmembrane region" description="Helical" evidence="1">
    <location>
        <begin position="102"/>
        <end position="120"/>
    </location>
</feature>
<evidence type="ECO:0008006" key="3">
    <source>
        <dbReference type="Google" id="ProtNLM"/>
    </source>
</evidence>
<dbReference type="GO" id="GO:0022857">
    <property type="term" value="F:transmembrane transporter activity"/>
    <property type="evidence" value="ECO:0007669"/>
    <property type="project" value="InterPro"/>
</dbReference>
<dbReference type="InterPro" id="IPR011701">
    <property type="entry name" value="MFS"/>
</dbReference>
<feature type="transmembrane region" description="Helical" evidence="1">
    <location>
        <begin position="166"/>
        <end position="192"/>
    </location>
</feature>
<feature type="non-terminal residue" evidence="2">
    <location>
        <position position="1"/>
    </location>
</feature>
<reference evidence="2" key="1">
    <citation type="journal article" date="2014" name="Front. Microbiol.">
        <title>High frequency of phylogenetically diverse reductive dehalogenase-homologous genes in deep subseafloor sedimentary metagenomes.</title>
        <authorList>
            <person name="Kawai M."/>
            <person name="Futagami T."/>
            <person name="Toyoda A."/>
            <person name="Takaki Y."/>
            <person name="Nishi S."/>
            <person name="Hori S."/>
            <person name="Arai W."/>
            <person name="Tsubouchi T."/>
            <person name="Morono Y."/>
            <person name="Uchiyama I."/>
            <person name="Ito T."/>
            <person name="Fujiyama A."/>
            <person name="Inagaki F."/>
            <person name="Takami H."/>
        </authorList>
    </citation>
    <scope>NUCLEOTIDE SEQUENCE</scope>
    <source>
        <strain evidence="2">Expedition CK06-06</strain>
    </source>
</reference>
<evidence type="ECO:0000313" key="2">
    <source>
        <dbReference type="EMBL" id="GAG51210.1"/>
    </source>
</evidence>
<gene>
    <name evidence="2" type="ORF">S01H1_79238</name>
</gene>
<evidence type="ECO:0000256" key="1">
    <source>
        <dbReference type="SAM" id="Phobius"/>
    </source>
</evidence>
<feature type="transmembrane region" description="Helical" evidence="1">
    <location>
        <begin position="39"/>
        <end position="62"/>
    </location>
</feature>
<keyword evidence="1" id="KW-1133">Transmembrane helix</keyword>
<proteinExistence type="predicted"/>
<sequence>RPSVFSTLAVANALAATLGSLMAGLPNFFETSLGFDMIAAHQILFWFGALGGLVSLLFVLLLKEAKTEKVMRIASEADAQERPRKYPWGVIAKFSLVRSTSGLGWGFIESMMSLYFFLRFGVGGEVLGPIYAVARFLSVFSYLFVPMMMDRYGDIPTLVASRIATAVLAAVFSLTTWYPLAIVLLVAFRVLMQFSMPIRQSFATGIVDPEEIATAIGISSFSRMSV</sequence>
<accession>X0Y621</accession>
<dbReference type="Pfam" id="PF07690">
    <property type="entry name" value="MFS_1"/>
    <property type="match status" value="1"/>
</dbReference>
<dbReference type="PANTHER" id="PTHR23520:SF5">
    <property type="entry name" value="TRANSPORTER, PUTATIVE (AFU_ORTHOLOGUE AFUA_3G04000)-RELATED"/>
    <property type="match status" value="1"/>
</dbReference>
<dbReference type="EMBL" id="BARS01053396">
    <property type="protein sequence ID" value="GAG51210.1"/>
    <property type="molecule type" value="Genomic_DNA"/>
</dbReference>
<comment type="caution">
    <text evidence="2">The sequence shown here is derived from an EMBL/GenBank/DDBJ whole genome shotgun (WGS) entry which is preliminary data.</text>
</comment>
<dbReference type="InterPro" id="IPR036259">
    <property type="entry name" value="MFS_trans_sf"/>
</dbReference>
<name>X0Y621_9ZZZZ</name>
<protein>
    <recommendedName>
        <fullName evidence="3">Major facilitator superfamily (MFS) profile domain-containing protein</fullName>
    </recommendedName>
</protein>